<evidence type="ECO:0000313" key="4">
    <source>
        <dbReference type="Proteomes" id="UP001611339"/>
    </source>
</evidence>
<feature type="transmembrane region" description="Helical" evidence="1">
    <location>
        <begin position="157"/>
        <end position="179"/>
    </location>
</feature>
<keyword evidence="1" id="KW-1133">Transmembrane helix</keyword>
<dbReference type="InterPro" id="IPR009597">
    <property type="entry name" value="DUF1206"/>
</dbReference>
<dbReference type="RefSeq" id="WP_398709628.1">
    <property type="nucleotide sequence ID" value="NZ_JBIRUI010000006.1"/>
</dbReference>
<feature type="domain" description="DUF1206" evidence="2">
    <location>
        <begin position="26"/>
        <end position="93"/>
    </location>
</feature>
<accession>A0ABW7U955</accession>
<dbReference type="EMBL" id="JBIRUI010000006">
    <property type="protein sequence ID" value="MFI1714994.1"/>
    <property type="molecule type" value="Genomic_DNA"/>
</dbReference>
<feature type="transmembrane region" description="Helical" evidence="1">
    <location>
        <begin position="28"/>
        <end position="47"/>
    </location>
</feature>
<proteinExistence type="predicted"/>
<keyword evidence="1" id="KW-0812">Transmembrane</keyword>
<dbReference type="Proteomes" id="UP001611339">
    <property type="component" value="Unassembled WGS sequence"/>
</dbReference>
<gene>
    <name evidence="3" type="ORF">ACH407_15680</name>
</gene>
<protein>
    <submittedName>
        <fullName evidence="3">DUF1206 domain-containing protein</fullName>
    </submittedName>
</protein>
<evidence type="ECO:0000313" key="3">
    <source>
        <dbReference type="EMBL" id="MFI1714994.1"/>
    </source>
</evidence>
<feature type="domain" description="DUF1206" evidence="2">
    <location>
        <begin position="110"/>
        <end position="180"/>
    </location>
</feature>
<feature type="domain" description="DUF1206" evidence="2">
    <location>
        <begin position="205"/>
        <end position="274"/>
    </location>
</feature>
<organism evidence="3 4">
    <name type="scientific">Streptomyces litmocidini</name>
    <dbReference type="NCBI Taxonomy" id="67318"/>
    <lineage>
        <taxon>Bacteria</taxon>
        <taxon>Bacillati</taxon>
        <taxon>Actinomycetota</taxon>
        <taxon>Actinomycetes</taxon>
        <taxon>Kitasatosporales</taxon>
        <taxon>Streptomycetaceae</taxon>
        <taxon>Streptomyces</taxon>
    </lineage>
</organism>
<comment type="caution">
    <text evidence="3">The sequence shown here is derived from an EMBL/GenBank/DDBJ whole genome shotgun (WGS) entry which is preliminary data.</text>
</comment>
<sequence length="276" mass="28716">MTTVKAHMPGAGRAVREEAVRAGARAGFAARGVLYLLVGALAVRIALTGTDEQADRGGAVAHLAATSFGAVLLWALGAGLAGMAAWRLSEAVLGAAGPKGDKVYTRALSAGRCVFYAGSAFLVLSFAMGERGSGEGSTDRQSRDLTARLLELPGGRWWVGAVAVGVLAAGLWIAVRAVLRKYRDHLAWGRLETYQRRFMDVTGVAGGIGRGLVFAALGLSGVRAATAFDPSRAKGMDDAIRSFAQTPAGPWLLLVVAAGLVLFGAFSFGQAKWRDL</sequence>
<keyword evidence="1" id="KW-0472">Membrane</keyword>
<keyword evidence="4" id="KW-1185">Reference proteome</keyword>
<reference evidence="3 4" key="1">
    <citation type="submission" date="2024-10" db="EMBL/GenBank/DDBJ databases">
        <title>The Natural Products Discovery Center: Release of the First 8490 Sequenced Strains for Exploring Actinobacteria Biosynthetic Diversity.</title>
        <authorList>
            <person name="Kalkreuter E."/>
            <person name="Kautsar S.A."/>
            <person name="Yang D."/>
            <person name="Bader C.D."/>
            <person name="Teijaro C.N."/>
            <person name="Fluegel L."/>
            <person name="Davis C.M."/>
            <person name="Simpson J.R."/>
            <person name="Lauterbach L."/>
            <person name="Steele A.D."/>
            <person name="Gui C."/>
            <person name="Meng S."/>
            <person name="Li G."/>
            <person name="Viehrig K."/>
            <person name="Ye F."/>
            <person name="Su P."/>
            <person name="Kiefer A.F."/>
            <person name="Nichols A."/>
            <person name="Cepeda A.J."/>
            <person name="Yan W."/>
            <person name="Fan B."/>
            <person name="Jiang Y."/>
            <person name="Adhikari A."/>
            <person name="Zheng C.-J."/>
            <person name="Schuster L."/>
            <person name="Cowan T.M."/>
            <person name="Smanski M.J."/>
            <person name="Chevrette M.G."/>
            <person name="De Carvalho L.P.S."/>
            <person name="Shen B."/>
        </authorList>
    </citation>
    <scope>NUCLEOTIDE SEQUENCE [LARGE SCALE GENOMIC DNA]</scope>
    <source>
        <strain evidence="3 4">NPDC020602</strain>
    </source>
</reference>
<feature type="transmembrane region" description="Helical" evidence="1">
    <location>
        <begin position="200"/>
        <end position="228"/>
    </location>
</feature>
<feature type="transmembrane region" description="Helical" evidence="1">
    <location>
        <begin position="107"/>
        <end position="128"/>
    </location>
</feature>
<name>A0ABW7U955_9ACTN</name>
<evidence type="ECO:0000256" key="1">
    <source>
        <dbReference type="SAM" id="Phobius"/>
    </source>
</evidence>
<feature type="transmembrane region" description="Helical" evidence="1">
    <location>
        <begin position="248"/>
        <end position="268"/>
    </location>
</feature>
<dbReference type="Pfam" id="PF06724">
    <property type="entry name" value="DUF1206"/>
    <property type="match status" value="3"/>
</dbReference>
<feature type="transmembrane region" description="Helical" evidence="1">
    <location>
        <begin position="59"/>
        <end position="86"/>
    </location>
</feature>
<evidence type="ECO:0000259" key="2">
    <source>
        <dbReference type="Pfam" id="PF06724"/>
    </source>
</evidence>